<evidence type="ECO:0000313" key="1">
    <source>
        <dbReference type="EMBL" id="QHS81110.1"/>
    </source>
</evidence>
<organism evidence="1">
    <name type="scientific">viral metagenome</name>
    <dbReference type="NCBI Taxonomy" id="1070528"/>
    <lineage>
        <taxon>unclassified sequences</taxon>
        <taxon>metagenomes</taxon>
        <taxon>organismal metagenomes</taxon>
    </lineage>
</organism>
<name>A0A6C0ANU0_9ZZZZ</name>
<sequence length="99" mass="11221">MSKQIDLYSQELINITVKGDCHIIQVAGKSPWDTGDKHIIIIRKEELSGIHMQGETVTFHFKTFPAILAKITGSNKKALDNLTEFMKKHLVNDTEEIDI</sequence>
<accession>A0A6C0ANU0</accession>
<dbReference type="EMBL" id="MN740729">
    <property type="protein sequence ID" value="QHS81110.1"/>
    <property type="molecule type" value="Genomic_DNA"/>
</dbReference>
<reference evidence="1" key="1">
    <citation type="journal article" date="2020" name="Nature">
        <title>Giant virus diversity and host interactions through global metagenomics.</title>
        <authorList>
            <person name="Schulz F."/>
            <person name="Roux S."/>
            <person name="Paez-Espino D."/>
            <person name="Jungbluth S."/>
            <person name="Walsh D.A."/>
            <person name="Denef V.J."/>
            <person name="McMahon K.D."/>
            <person name="Konstantinidis K.T."/>
            <person name="Eloe-Fadrosh E.A."/>
            <person name="Kyrpides N.C."/>
            <person name="Woyke T."/>
        </authorList>
    </citation>
    <scope>NUCLEOTIDE SEQUENCE</scope>
    <source>
        <strain evidence="1">GVMAG-S-1101161-73</strain>
    </source>
</reference>
<protein>
    <submittedName>
        <fullName evidence="1">Uncharacterized protein</fullName>
    </submittedName>
</protein>
<proteinExistence type="predicted"/>
<dbReference type="AlphaFoldDB" id="A0A6C0ANU0"/>